<dbReference type="EMBL" id="CP020472">
    <property type="protein sequence ID" value="ARD22899.1"/>
    <property type="molecule type" value="Genomic_DNA"/>
</dbReference>
<dbReference type="RefSeq" id="WP_055024693.1">
    <property type="nucleotide sequence ID" value="NZ_CANMJJ010000011.1"/>
</dbReference>
<reference evidence="4 5" key="1">
    <citation type="submission" date="2017-03" db="EMBL/GenBank/DDBJ databases">
        <title>Genome sequencing of Shewanella japonica KCTC 22435.</title>
        <authorList>
            <person name="Kim K.M."/>
        </authorList>
    </citation>
    <scope>NUCLEOTIDE SEQUENCE [LARGE SCALE GENOMIC DNA]</scope>
    <source>
        <strain evidence="4 5">KCTC 22435</strain>
    </source>
</reference>
<keyword evidence="2" id="KW-0012">Acyltransferase</keyword>
<dbReference type="InterPro" id="IPR050832">
    <property type="entry name" value="Bact_Acetyltransf"/>
</dbReference>
<dbReference type="PANTHER" id="PTHR43877">
    <property type="entry name" value="AMINOALKYLPHOSPHONATE N-ACETYLTRANSFERASE-RELATED-RELATED"/>
    <property type="match status" value="1"/>
</dbReference>
<keyword evidence="1" id="KW-0808">Transferase</keyword>
<feature type="domain" description="N-acetyltransferase" evidence="3">
    <location>
        <begin position="1"/>
        <end position="154"/>
    </location>
</feature>
<evidence type="ECO:0000256" key="1">
    <source>
        <dbReference type="ARBA" id="ARBA00022679"/>
    </source>
</evidence>
<dbReference type="PROSITE" id="PS51186">
    <property type="entry name" value="GNAT"/>
    <property type="match status" value="1"/>
</dbReference>
<evidence type="ECO:0000256" key="2">
    <source>
        <dbReference type="ARBA" id="ARBA00023315"/>
    </source>
</evidence>
<sequence>MIINRVTMSDIDDILPLFSQYMFFYGVELPKNQYIEYLTARLREQEAFIFAAYDEASNPVGFVLNYQSFSTVELGKILVLNDLFVDPDARNQGVANRLIQCSIELARGLNAVRVDLGTAKVNFPAQSVYEKIGFVKDTRFFSYSLSINDHQAVC</sequence>
<dbReference type="Pfam" id="PF00583">
    <property type="entry name" value="Acetyltransf_1"/>
    <property type="match status" value="1"/>
</dbReference>
<keyword evidence="5" id="KW-1185">Reference proteome</keyword>
<dbReference type="Proteomes" id="UP000191820">
    <property type="component" value="Chromosome"/>
</dbReference>
<dbReference type="InterPro" id="IPR016181">
    <property type="entry name" value="Acyl_CoA_acyltransferase"/>
</dbReference>
<protein>
    <submittedName>
        <fullName evidence="4">N-acetyltransferase</fullName>
    </submittedName>
</protein>
<dbReference type="SUPFAM" id="SSF55729">
    <property type="entry name" value="Acyl-CoA N-acyltransferases (Nat)"/>
    <property type="match status" value="1"/>
</dbReference>
<evidence type="ECO:0000313" key="5">
    <source>
        <dbReference type="Proteomes" id="UP000191820"/>
    </source>
</evidence>
<evidence type="ECO:0000313" key="4">
    <source>
        <dbReference type="EMBL" id="ARD22899.1"/>
    </source>
</evidence>
<evidence type="ECO:0000259" key="3">
    <source>
        <dbReference type="PROSITE" id="PS51186"/>
    </source>
</evidence>
<proteinExistence type="predicted"/>
<dbReference type="Gene3D" id="3.40.630.30">
    <property type="match status" value="1"/>
</dbReference>
<dbReference type="PANTHER" id="PTHR43877:SF2">
    <property type="entry name" value="AMINOALKYLPHOSPHONATE N-ACETYLTRANSFERASE-RELATED"/>
    <property type="match status" value="1"/>
</dbReference>
<dbReference type="CDD" id="cd04301">
    <property type="entry name" value="NAT_SF"/>
    <property type="match status" value="1"/>
</dbReference>
<accession>A0ABN4YI69</accession>
<gene>
    <name evidence="4" type="ORF">SJ2017_2610</name>
</gene>
<dbReference type="InterPro" id="IPR000182">
    <property type="entry name" value="GNAT_dom"/>
</dbReference>
<organism evidence="4 5">
    <name type="scientific">Shewanella japonica</name>
    <dbReference type="NCBI Taxonomy" id="93973"/>
    <lineage>
        <taxon>Bacteria</taxon>
        <taxon>Pseudomonadati</taxon>
        <taxon>Pseudomonadota</taxon>
        <taxon>Gammaproteobacteria</taxon>
        <taxon>Alteromonadales</taxon>
        <taxon>Shewanellaceae</taxon>
        <taxon>Shewanella</taxon>
    </lineage>
</organism>
<name>A0ABN4YI69_9GAMM</name>